<accession>A0AAJ0MUV3</accession>
<dbReference type="Pfam" id="PF02229">
    <property type="entry name" value="PC4"/>
    <property type="match status" value="1"/>
</dbReference>
<comment type="subcellular location">
    <subcellularLocation>
        <location evidence="1">Nucleus</location>
    </subcellularLocation>
</comment>
<name>A0AAJ0MUV3_9PEZI</name>
<dbReference type="Gene3D" id="2.30.31.10">
    <property type="entry name" value="Transcriptional Coactivator Pc4, Chain A"/>
    <property type="match status" value="1"/>
</dbReference>
<keyword evidence="6" id="KW-0539">Nucleus</keyword>
<proteinExistence type="inferred from homology"/>
<dbReference type="InterPro" id="IPR045125">
    <property type="entry name" value="Sub1/Tcp4-like"/>
</dbReference>
<dbReference type="GO" id="GO:0060261">
    <property type="term" value="P:positive regulation of transcription initiation by RNA polymerase II"/>
    <property type="evidence" value="ECO:0007669"/>
    <property type="project" value="InterPro"/>
</dbReference>
<evidence type="ECO:0000256" key="7">
    <source>
        <dbReference type="SAM" id="MobiDB-lite"/>
    </source>
</evidence>
<evidence type="ECO:0000313" key="9">
    <source>
        <dbReference type="EMBL" id="KAK3499088.1"/>
    </source>
</evidence>
<evidence type="ECO:0000256" key="4">
    <source>
        <dbReference type="ARBA" id="ARBA00023125"/>
    </source>
</evidence>
<evidence type="ECO:0000256" key="5">
    <source>
        <dbReference type="ARBA" id="ARBA00023163"/>
    </source>
</evidence>
<feature type="compositionally biased region" description="Basic and acidic residues" evidence="7">
    <location>
        <begin position="131"/>
        <end position="144"/>
    </location>
</feature>
<keyword evidence="3" id="KW-0805">Transcription regulation</keyword>
<keyword evidence="5" id="KW-0804">Transcription</keyword>
<evidence type="ECO:0000256" key="2">
    <source>
        <dbReference type="ARBA" id="ARBA00009001"/>
    </source>
</evidence>
<protein>
    <submittedName>
        <fullName evidence="9">SsDNA-binding transcriptional regulator</fullName>
    </submittedName>
</protein>
<dbReference type="RefSeq" id="XP_062696721.1">
    <property type="nucleotide sequence ID" value="XM_062841798.1"/>
</dbReference>
<dbReference type="PANTHER" id="PTHR13215">
    <property type="entry name" value="RNA POLYMERASE II TRANSCRIPTIONAL COACTIVATOR"/>
    <property type="match status" value="1"/>
</dbReference>
<evidence type="ECO:0000256" key="1">
    <source>
        <dbReference type="ARBA" id="ARBA00004123"/>
    </source>
</evidence>
<feature type="compositionally biased region" description="Polar residues" evidence="7">
    <location>
        <begin position="24"/>
        <end position="43"/>
    </location>
</feature>
<evidence type="ECO:0000256" key="3">
    <source>
        <dbReference type="ARBA" id="ARBA00023015"/>
    </source>
</evidence>
<dbReference type="AlphaFoldDB" id="A0AAJ0MUV3"/>
<organism evidence="9 10">
    <name type="scientific">Neurospora hispaniola</name>
    <dbReference type="NCBI Taxonomy" id="588809"/>
    <lineage>
        <taxon>Eukaryota</taxon>
        <taxon>Fungi</taxon>
        <taxon>Dikarya</taxon>
        <taxon>Ascomycota</taxon>
        <taxon>Pezizomycotina</taxon>
        <taxon>Sordariomycetes</taxon>
        <taxon>Sordariomycetidae</taxon>
        <taxon>Sordariales</taxon>
        <taxon>Sordariaceae</taxon>
        <taxon>Neurospora</taxon>
    </lineage>
</organism>
<sequence>MPPKRRQAEDTSDAEPQYTKKSKGNTGKAQPQELTKGSDQDGNTFWELGNNRRISSSVFRNTTLVNIREYYDAGGKLMPGKKGISLSLAQYQNLLKVIPQLNADLRAQGHAIEDPDFAQVAEQTDAPVETPKVKALESKTESIKKEKKKPRKSNIDVTSDEEEAAEDEDDDE</sequence>
<dbReference type="GO" id="GO:0003713">
    <property type="term" value="F:transcription coactivator activity"/>
    <property type="evidence" value="ECO:0007669"/>
    <property type="project" value="InterPro"/>
</dbReference>
<evidence type="ECO:0000256" key="6">
    <source>
        <dbReference type="ARBA" id="ARBA00023242"/>
    </source>
</evidence>
<keyword evidence="4" id="KW-0238">DNA-binding</keyword>
<evidence type="ECO:0000259" key="8">
    <source>
        <dbReference type="Pfam" id="PF02229"/>
    </source>
</evidence>
<dbReference type="GO" id="GO:0005634">
    <property type="term" value="C:nucleus"/>
    <property type="evidence" value="ECO:0007669"/>
    <property type="project" value="UniProtKB-SubCell"/>
</dbReference>
<evidence type="ECO:0000313" key="10">
    <source>
        <dbReference type="Proteomes" id="UP001285908"/>
    </source>
</evidence>
<dbReference type="GO" id="GO:0003677">
    <property type="term" value="F:DNA binding"/>
    <property type="evidence" value="ECO:0007669"/>
    <property type="project" value="UniProtKB-KW"/>
</dbReference>
<dbReference type="FunFam" id="2.30.31.10:FF:000006">
    <property type="entry name" value="Putative RNA polymerase II transcriptional coactivator"/>
    <property type="match status" value="1"/>
</dbReference>
<comment type="similarity">
    <text evidence="2">Belongs to the transcriptional coactivator PC4 family.</text>
</comment>
<comment type="caution">
    <text evidence="9">The sequence shown here is derived from an EMBL/GenBank/DDBJ whole genome shotgun (WGS) entry which is preliminary data.</text>
</comment>
<gene>
    <name evidence="9" type="ORF">B0T23DRAFT_7906</name>
</gene>
<dbReference type="Proteomes" id="UP001285908">
    <property type="component" value="Unassembled WGS sequence"/>
</dbReference>
<feature type="domain" description="Transcriptional coactivator p15 (PC4) C-terminal" evidence="8">
    <location>
        <begin position="46"/>
        <end position="96"/>
    </location>
</feature>
<feature type="compositionally biased region" description="Acidic residues" evidence="7">
    <location>
        <begin position="158"/>
        <end position="172"/>
    </location>
</feature>
<dbReference type="GeneID" id="87879420"/>
<keyword evidence="10" id="KW-1185">Reference proteome</keyword>
<dbReference type="InterPro" id="IPR009044">
    <property type="entry name" value="ssDNA-bd_transcriptional_reg"/>
</dbReference>
<reference evidence="9 10" key="1">
    <citation type="journal article" date="2023" name="Mol. Phylogenet. Evol.">
        <title>Genome-scale phylogeny and comparative genomics of the fungal order Sordariales.</title>
        <authorList>
            <person name="Hensen N."/>
            <person name="Bonometti L."/>
            <person name="Westerberg I."/>
            <person name="Brannstrom I.O."/>
            <person name="Guillou S."/>
            <person name="Cros-Aarteil S."/>
            <person name="Calhoun S."/>
            <person name="Haridas S."/>
            <person name="Kuo A."/>
            <person name="Mondo S."/>
            <person name="Pangilinan J."/>
            <person name="Riley R."/>
            <person name="LaButti K."/>
            <person name="Andreopoulos B."/>
            <person name="Lipzen A."/>
            <person name="Chen C."/>
            <person name="Yan M."/>
            <person name="Daum C."/>
            <person name="Ng V."/>
            <person name="Clum A."/>
            <person name="Steindorff A."/>
            <person name="Ohm R.A."/>
            <person name="Martin F."/>
            <person name="Silar P."/>
            <person name="Natvig D.O."/>
            <person name="Lalanne C."/>
            <person name="Gautier V."/>
            <person name="Ament-Velasquez S.L."/>
            <person name="Kruys A."/>
            <person name="Hutchinson M.I."/>
            <person name="Powell A.J."/>
            <person name="Barry K."/>
            <person name="Miller A.N."/>
            <person name="Grigoriev I.V."/>
            <person name="Debuchy R."/>
            <person name="Gladieux P."/>
            <person name="Hiltunen Thoren M."/>
            <person name="Johannesson H."/>
        </authorList>
    </citation>
    <scope>NUCLEOTIDE SEQUENCE [LARGE SCALE GENOMIC DNA]</scope>
    <source>
        <strain evidence="9 10">FGSC 10403</strain>
    </source>
</reference>
<feature type="region of interest" description="Disordered" evidence="7">
    <location>
        <begin position="1"/>
        <end position="43"/>
    </location>
</feature>
<dbReference type="EMBL" id="JAULSX010000001">
    <property type="protein sequence ID" value="KAK3499088.1"/>
    <property type="molecule type" value="Genomic_DNA"/>
</dbReference>
<dbReference type="SUPFAM" id="SSF54447">
    <property type="entry name" value="ssDNA-binding transcriptional regulator domain"/>
    <property type="match status" value="1"/>
</dbReference>
<feature type="region of interest" description="Disordered" evidence="7">
    <location>
        <begin position="123"/>
        <end position="172"/>
    </location>
</feature>
<dbReference type="InterPro" id="IPR003173">
    <property type="entry name" value="PC4_C"/>
</dbReference>